<organism evidence="3 4">
    <name type="scientific">Cladosporium halotolerans</name>
    <dbReference type="NCBI Taxonomy" id="1052096"/>
    <lineage>
        <taxon>Eukaryota</taxon>
        <taxon>Fungi</taxon>
        <taxon>Dikarya</taxon>
        <taxon>Ascomycota</taxon>
        <taxon>Pezizomycotina</taxon>
        <taxon>Dothideomycetes</taxon>
        <taxon>Dothideomycetidae</taxon>
        <taxon>Cladosporiales</taxon>
        <taxon>Cladosporiaceae</taxon>
        <taxon>Cladosporium</taxon>
    </lineage>
</organism>
<dbReference type="RefSeq" id="XP_069225193.1">
    <property type="nucleotide sequence ID" value="XM_069377785.1"/>
</dbReference>
<feature type="region of interest" description="Disordered" evidence="1">
    <location>
        <begin position="215"/>
        <end position="426"/>
    </location>
</feature>
<protein>
    <recommendedName>
        <fullName evidence="2">YAG7-like dimerisation domain-containing protein</fullName>
    </recommendedName>
</protein>
<evidence type="ECO:0000256" key="1">
    <source>
        <dbReference type="SAM" id="MobiDB-lite"/>
    </source>
</evidence>
<feature type="compositionally biased region" description="Polar residues" evidence="1">
    <location>
        <begin position="311"/>
        <end position="320"/>
    </location>
</feature>
<feature type="compositionally biased region" description="Gly residues" evidence="1">
    <location>
        <begin position="384"/>
        <end position="396"/>
    </location>
</feature>
<dbReference type="GeneID" id="96010623"/>
<evidence type="ECO:0000313" key="3">
    <source>
        <dbReference type="EMBL" id="KAL1582086.1"/>
    </source>
</evidence>
<dbReference type="EMBL" id="JAAQHG020000069">
    <property type="protein sequence ID" value="KAL1582086.1"/>
    <property type="molecule type" value="Genomic_DNA"/>
</dbReference>
<dbReference type="Pfam" id="PF26434">
    <property type="entry name" value="YAG7_C"/>
    <property type="match status" value="1"/>
</dbReference>
<dbReference type="AlphaFoldDB" id="A0AB34KE77"/>
<comment type="caution">
    <text evidence="3">The sequence shown here is derived from an EMBL/GenBank/DDBJ whole genome shotgun (WGS) entry which is preliminary data.</text>
</comment>
<proteinExistence type="predicted"/>
<feature type="compositionally biased region" description="Polar residues" evidence="1">
    <location>
        <begin position="236"/>
        <end position="267"/>
    </location>
</feature>
<feature type="domain" description="YAG7-like dimerisation" evidence="2">
    <location>
        <begin position="131"/>
        <end position="214"/>
    </location>
</feature>
<keyword evidence="4" id="KW-1185">Reference proteome</keyword>
<accession>A0AB34KE77</accession>
<evidence type="ECO:0000313" key="4">
    <source>
        <dbReference type="Proteomes" id="UP000803884"/>
    </source>
</evidence>
<dbReference type="InterPro" id="IPR058602">
    <property type="entry name" value="YAG7_dimerisation_dom"/>
</dbReference>
<name>A0AB34KE77_9PEZI</name>
<feature type="compositionally biased region" description="Basic and acidic residues" evidence="1">
    <location>
        <begin position="274"/>
        <end position="287"/>
    </location>
</feature>
<dbReference type="Proteomes" id="UP000803884">
    <property type="component" value="Unassembled WGS sequence"/>
</dbReference>
<evidence type="ECO:0000259" key="2">
    <source>
        <dbReference type="Pfam" id="PF26434"/>
    </source>
</evidence>
<sequence length="426" mass="45261">MASTPVTESVEGGSENPYITSLVKNMRAINKKLSAMHKTDAVIKENPNVSLDELVSQRKINHDQKASALKKPQLQAQLTALEEQVQQYKKFDAEYQTQLQKQKQDLTSVHSAEVEKIKQEAQAEALANGEAELKKKLLVFSQFLRAAAAKRNAEEDSETDENRAFEGTLLLVYGGDQKAVDTALSLIEGTDEQVTSIEGTLLPVKFSQVKQASVEHAPFPTEEPEPTVEAVAAGSDPTTTHAGLTELQQPQTNGIPATEQSTSTVQAEGNVAGERWDTATGAEKDAMEESYEIVPRPNDEVDTPAAAPIEASQQQQTTSWADEPAAGNTAGEAWDTKAPGEAAADTSAPTNGTADDGFHEVPGRTRGGRGGNRGRGEGERGGRGGRGGGRGRGGPFRGNRGDGNEGRNRGGRGRGPRGDGNAPARS</sequence>
<feature type="compositionally biased region" description="Basic and acidic residues" evidence="1">
    <location>
        <begin position="399"/>
        <end position="408"/>
    </location>
</feature>
<reference evidence="3 4" key="1">
    <citation type="journal article" date="2020" name="Microbiol. Resour. Announc.">
        <title>Draft Genome Sequence of a Cladosporium Species Isolated from the Mesophotic Ascidian Didemnum maculosum.</title>
        <authorList>
            <person name="Gioti A."/>
            <person name="Siaperas R."/>
            <person name="Nikolaivits E."/>
            <person name="Le Goff G."/>
            <person name="Ouazzani J."/>
            <person name="Kotoulas G."/>
            <person name="Topakas E."/>
        </authorList>
    </citation>
    <scope>NUCLEOTIDE SEQUENCE [LARGE SCALE GENOMIC DNA]</scope>
    <source>
        <strain evidence="3 4">TM138-S3</strain>
    </source>
</reference>
<gene>
    <name evidence="3" type="ORF">WHR41_09181</name>
</gene>